<proteinExistence type="predicted"/>
<name>A0A561UB95_9ACTN</name>
<evidence type="ECO:0000313" key="1">
    <source>
        <dbReference type="EMBL" id="TWF96643.1"/>
    </source>
</evidence>
<accession>A0A561UB95</accession>
<dbReference type="Proteomes" id="UP000317940">
    <property type="component" value="Unassembled WGS sequence"/>
</dbReference>
<dbReference type="SUPFAM" id="SSF109854">
    <property type="entry name" value="DinB/YfiT-like putative metalloenzymes"/>
    <property type="match status" value="1"/>
</dbReference>
<dbReference type="AlphaFoldDB" id="A0A561UB95"/>
<dbReference type="RefSeq" id="WP_246213305.1">
    <property type="nucleotide sequence ID" value="NZ_BAAAMZ010000004.1"/>
</dbReference>
<keyword evidence="2" id="KW-1185">Reference proteome</keyword>
<comment type="caution">
    <text evidence="1">The sequence shown here is derived from an EMBL/GenBank/DDBJ whole genome shotgun (WGS) entry which is preliminary data.</text>
</comment>
<dbReference type="InterPro" id="IPR034660">
    <property type="entry name" value="DinB/YfiT-like"/>
</dbReference>
<reference evidence="1 2" key="1">
    <citation type="submission" date="2019-06" db="EMBL/GenBank/DDBJ databases">
        <title>Sequencing the genomes of 1000 actinobacteria strains.</title>
        <authorList>
            <person name="Klenk H.-P."/>
        </authorList>
    </citation>
    <scope>NUCLEOTIDE SEQUENCE [LARGE SCALE GENOMIC DNA]</scope>
    <source>
        <strain evidence="1 2">DSM 44826</strain>
    </source>
</reference>
<sequence length="165" mass="17834">MPDFVPPVADERSALLGYLGKQRDGLLAAVGGLTEEQAWSVPSASELSLAGLLKHGAVTERRWVQAGLLGRALPELWPIVDPAGEFRREDGDTVARLLTAYREVGAETERTVAELASMDVPCLLPEAAQWSARWVLLHLIEETARHAGHADVIRQSIDGAHAADL</sequence>
<dbReference type="EMBL" id="VIWT01000001">
    <property type="protein sequence ID" value="TWF96643.1"/>
    <property type="molecule type" value="Genomic_DNA"/>
</dbReference>
<gene>
    <name evidence="1" type="ORF">FHX73_11415</name>
</gene>
<dbReference type="Gene3D" id="1.20.120.450">
    <property type="entry name" value="dinb family like domain"/>
    <property type="match status" value="1"/>
</dbReference>
<organism evidence="1 2">
    <name type="scientific">Kitasatospora viridis</name>
    <dbReference type="NCBI Taxonomy" id="281105"/>
    <lineage>
        <taxon>Bacteria</taxon>
        <taxon>Bacillati</taxon>
        <taxon>Actinomycetota</taxon>
        <taxon>Actinomycetes</taxon>
        <taxon>Kitasatosporales</taxon>
        <taxon>Streptomycetaceae</taxon>
        <taxon>Kitasatospora</taxon>
    </lineage>
</organism>
<dbReference type="InterPro" id="IPR007061">
    <property type="entry name" value="MST-like"/>
</dbReference>
<protein>
    <submittedName>
        <fullName evidence="1">Uncharacterized protein DUF664</fullName>
    </submittedName>
</protein>
<dbReference type="Pfam" id="PF04978">
    <property type="entry name" value="MST"/>
    <property type="match status" value="1"/>
</dbReference>
<evidence type="ECO:0000313" key="2">
    <source>
        <dbReference type="Proteomes" id="UP000317940"/>
    </source>
</evidence>